<gene>
    <name evidence="1" type="ORF">ACFSDX_25160</name>
</gene>
<dbReference type="RefSeq" id="WP_382318764.1">
    <property type="nucleotide sequence ID" value="NZ_JBHUFD010000019.1"/>
</dbReference>
<dbReference type="InterPro" id="IPR018988">
    <property type="entry name" value="DUF2000"/>
</dbReference>
<evidence type="ECO:0000313" key="1">
    <source>
        <dbReference type="EMBL" id="MFD1875744.1"/>
    </source>
</evidence>
<keyword evidence="2" id="KW-1185">Reference proteome</keyword>
<sequence length="142" mass="15711">MVALTDKGAHLWPALQAQDYGRHAVALRAVQHSNGTSANPLMPIYDHKIPIVLSGDLLDWQELNVTAFLANSAAIQFPETHGQALVTASKSAFLPFLKHPILVYRAEGPAEVRKAFERARERGATSAFTPGRSLRPRMRREM</sequence>
<protein>
    <submittedName>
        <fullName evidence="1">DUF2000 family protein</fullName>
    </submittedName>
</protein>
<dbReference type="Proteomes" id="UP001597197">
    <property type="component" value="Unassembled WGS sequence"/>
</dbReference>
<dbReference type="Gene3D" id="3.40.1490.10">
    <property type="entry name" value="Bit1"/>
    <property type="match status" value="1"/>
</dbReference>
<accession>A0ABW4R1J8</accession>
<dbReference type="SUPFAM" id="SSF102462">
    <property type="entry name" value="Peptidyl-tRNA hydrolase II"/>
    <property type="match status" value="1"/>
</dbReference>
<dbReference type="InterPro" id="IPR023476">
    <property type="entry name" value="Pep_tRNA_hydro_II_dom_sf"/>
</dbReference>
<organism evidence="1 2">
    <name type="scientific">Hymenobacter bucti</name>
    <dbReference type="NCBI Taxonomy" id="1844114"/>
    <lineage>
        <taxon>Bacteria</taxon>
        <taxon>Pseudomonadati</taxon>
        <taxon>Bacteroidota</taxon>
        <taxon>Cytophagia</taxon>
        <taxon>Cytophagales</taxon>
        <taxon>Hymenobacteraceae</taxon>
        <taxon>Hymenobacter</taxon>
    </lineage>
</organism>
<name>A0ABW4R1J8_9BACT</name>
<reference evidence="2" key="1">
    <citation type="journal article" date="2019" name="Int. J. Syst. Evol. Microbiol.">
        <title>The Global Catalogue of Microorganisms (GCM) 10K type strain sequencing project: providing services to taxonomists for standard genome sequencing and annotation.</title>
        <authorList>
            <consortium name="The Broad Institute Genomics Platform"/>
            <consortium name="The Broad Institute Genome Sequencing Center for Infectious Disease"/>
            <person name="Wu L."/>
            <person name="Ma J."/>
        </authorList>
    </citation>
    <scope>NUCLEOTIDE SEQUENCE [LARGE SCALE GENOMIC DNA]</scope>
    <source>
        <strain evidence="2">CGMCC 1.15795</strain>
    </source>
</reference>
<evidence type="ECO:0000313" key="2">
    <source>
        <dbReference type="Proteomes" id="UP001597197"/>
    </source>
</evidence>
<comment type="caution">
    <text evidence="1">The sequence shown here is derived from an EMBL/GenBank/DDBJ whole genome shotgun (WGS) entry which is preliminary data.</text>
</comment>
<proteinExistence type="predicted"/>
<dbReference type="EMBL" id="JBHUFD010000019">
    <property type="protein sequence ID" value="MFD1875744.1"/>
    <property type="molecule type" value="Genomic_DNA"/>
</dbReference>
<dbReference type="Pfam" id="PF09391">
    <property type="entry name" value="DUF2000"/>
    <property type="match status" value="1"/>
</dbReference>